<protein>
    <submittedName>
        <fullName evidence="2">Uncharacterized protein</fullName>
    </submittedName>
</protein>
<name>V5I9N4_ANOGL</name>
<feature type="region of interest" description="Disordered" evidence="1">
    <location>
        <begin position="1"/>
        <end position="21"/>
    </location>
</feature>
<dbReference type="EMBL" id="GALX01002630">
    <property type="protein sequence ID" value="JAB65836.1"/>
    <property type="molecule type" value="Transcribed_RNA"/>
</dbReference>
<accession>V5I9N4</accession>
<feature type="compositionally biased region" description="Acidic residues" evidence="1">
    <location>
        <begin position="77"/>
        <end position="86"/>
    </location>
</feature>
<sequence length="184" mass="20219">MTARHDGGEPSQCPLLSEQIEFRKHRPRDSLKLINERLDKDEIMDEDSEAEKLSPLLQKTDLNRSNNLALHMADVTDSIDDTDTDHDEPTNVHIPEKLKSYNERGDESDYYTPDEPGPSAGPLYEEATTSSVGSTPHRPPPGTPHSHASVRSSEESCTSGSSTRHLLAVISGNNSGSSERSVNN</sequence>
<feature type="compositionally biased region" description="Polar residues" evidence="1">
    <location>
        <begin position="171"/>
        <end position="184"/>
    </location>
</feature>
<evidence type="ECO:0000313" key="2">
    <source>
        <dbReference type="EMBL" id="JAB65836.1"/>
    </source>
</evidence>
<feature type="compositionally biased region" description="Basic and acidic residues" evidence="1">
    <location>
        <begin position="87"/>
        <end position="107"/>
    </location>
</feature>
<feature type="compositionally biased region" description="Low complexity" evidence="1">
    <location>
        <begin position="149"/>
        <end position="164"/>
    </location>
</feature>
<dbReference type="AlphaFoldDB" id="V5I9N4"/>
<dbReference type="OrthoDB" id="10014838at2759"/>
<proteinExistence type="predicted"/>
<organism evidence="2">
    <name type="scientific">Anoplophora glabripennis</name>
    <name type="common">Asian longhorn beetle</name>
    <name type="synonym">Anoplophora nobilis</name>
    <dbReference type="NCBI Taxonomy" id="217634"/>
    <lineage>
        <taxon>Eukaryota</taxon>
        <taxon>Metazoa</taxon>
        <taxon>Ecdysozoa</taxon>
        <taxon>Arthropoda</taxon>
        <taxon>Hexapoda</taxon>
        <taxon>Insecta</taxon>
        <taxon>Pterygota</taxon>
        <taxon>Neoptera</taxon>
        <taxon>Endopterygota</taxon>
        <taxon>Coleoptera</taxon>
        <taxon>Polyphaga</taxon>
        <taxon>Cucujiformia</taxon>
        <taxon>Chrysomeloidea</taxon>
        <taxon>Cerambycidae</taxon>
        <taxon>Lamiinae</taxon>
        <taxon>Lamiini</taxon>
        <taxon>Anoplophora</taxon>
    </lineage>
</organism>
<evidence type="ECO:0000256" key="1">
    <source>
        <dbReference type="SAM" id="MobiDB-lite"/>
    </source>
</evidence>
<feature type="region of interest" description="Disordered" evidence="1">
    <location>
        <begin position="76"/>
        <end position="184"/>
    </location>
</feature>
<reference evidence="2" key="1">
    <citation type="submission" date="2013-07" db="EMBL/GenBank/DDBJ databases">
        <title>Midgut Transcriptome Profiling of Anoplphora glabripennis, a Lignocellulose Degrading, Wood-Boring Cerambycid.</title>
        <authorList>
            <person name="Scully E.D."/>
            <person name="Hoover K."/>
            <person name="Carlson J.E."/>
            <person name="Tien M."/>
            <person name="Geib S.M."/>
        </authorList>
    </citation>
    <scope>NUCLEOTIDE SEQUENCE</scope>
</reference>